<dbReference type="PANTHER" id="PTHR33711">
    <property type="entry name" value="DIOXYGENASE, PUTATIVE (AFU_ORTHOLOGUE AFUA_2G02910)-RELATED"/>
    <property type="match status" value="1"/>
</dbReference>
<keyword evidence="4 8" id="KW-0223">Dioxygenase</keyword>
<evidence type="ECO:0000313" key="8">
    <source>
        <dbReference type="EMBL" id="AVO45974.1"/>
    </source>
</evidence>
<protein>
    <submittedName>
        <fullName evidence="8">Hydroxyquinol 1,2-dioxygenase</fullName>
    </submittedName>
</protein>
<keyword evidence="5" id="KW-0560">Oxidoreductase</keyword>
<dbReference type="Proteomes" id="UP000237889">
    <property type="component" value="Chromosome"/>
</dbReference>
<dbReference type="EMBL" id="CP027668">
    <property type="protein sequence ID" value="AVO45974.1"/>
    <property type="molecule type" value="Genomic_DNA"/>
</dbReference>
<evidence type="ECO:0000256" key="6">
    <source>
        <dbReference type="ARBA" id="ARBA00023004"/>
    </source>
</evidence>
<gene>
    <name evidence="8" type="ORF">C6569_13325</name>
</gene>
<proteinExistence type="inferred from homology"/>
<dbReference type="PROSITE" id="PS00083">
    <property type="entry name" value="INTRADIOL_DIOXYGENAS"/>
    <property type="match status" value="1"/>
</dbReference>
<reference evidence="8 9" key="1">
    <citation type="submission" date="2018-03" db="EMBL/GenBank/DDBJ databases">
        <title>Genome sequencing of Phreatobacter sp.</title>
        <authorList>
            <person name="Kim S.-J."/>
            <person name="Heo J."/>
            <person name="Kwon S.-W."/>
        </authorList>
    </citation>
    <scope>NUCLEOTIDE SEQUENCE [LARGE SCALE GENOMIC DNA]</scope>
    <source>
        <strain evidence="8 9">S-12</strain>
    </source>
</reference>
<evidence type="ECO:0000256" key="4">
    <source>
        <dbReference type="ARBA" id="ARBA00022964"/>
    </source>
</evidence>
<evidence type="ECO:0000313" key="9">
    <source>
        <dbReference type="Proteomes" id="UP000237889"/>
    </source>
</evidence>
<dbReference type="GO" id="GO:0018576">
    <property type="term" value="F:catechol 1,2-dioxygenase activity"/>
    <property type="evidence" value="ECO:0007669"/>
    <property type="project" value="InterPro"/>
</dbReference>
<dbReference type="RefSeq" id="WP_106749315.1">
    <property type="nucleotide sequence ID" value="NZ_CP027668.1"/>
</dbReference>
<dbReference type="AlphaFoldDB" id="A0A2S0NCQ7"/>
<keyword evidence="6" id="KW-0408">Iron</keyword>
<keyword evidence="9" id="KW-1185">Reference proteome</keyword>
<evidence type="ECO:0000256" key="1">
    <source>
        <dbReference type="ARBA" id="ARBA00001965"/>
    </source>
</evidence>
<accession>A0A2S0NCQ7</accession>
<dbReference type="Pfam" id="PF04444">
    <property type="entry name" value="Dioxygenase_N"/>
    <property type="match status" value="1"/>
</dbReference>
<dbReference type="Pfam" id="PF00775">
    <property type="entry name" value="Dioxygenase_C"/>
    <property type="match status" value="1"/>
</dbReference>
<dbReference type="Gene3D" id="2.60.130.10">
    <property type="entry name" value="Aromatic compound dioxygenase"/>
    <property type="match status" value="1"/>
</dbReference>
<feature type="domain" description="Intradiol ring-cleavage dioxygenases" evidence="7">
    <location>
        <begin position="129"/>
        <end position="157"/>
    </location>
</feature>
<dbReference type="CDD" id="cd03461">
    <property type="entry name" value="1_2-HQD"/>
    <property type="match status" value="1"/>
</dbReference>
<comment type="similarity">
    <text evidence="2">Belongs to the intradiol ring-cleavage dioxygenase family.</text>
</comment>
<sequence>MLSFDEHNLTDEVVNRFAECHDPRLKQVIQALVRHAHAFVKEVELTEAEWIAAIGFLTRTGHMCDDKRQEFILLSDVLGISMLVDAINHRMPDGATETTVLGPFYLGEHRVTPYGADIAANEPGERLFVEGTVSSPGGAPIAGAAVDIWHSDDEGFYDAQKGTEEPSLRARFITDAEGRFGFRTIVPSSYPIPHDGPVGQLLEATKRHPMRPAHIHFRIAAPGHETLVTHLFMPGDPWLESDAVFGVKESLVATLDGRAGGAYPDGSPAPASWQLLRHGFGLKPVAA</sequence>
<dbReference type="InterPro" id="IPR007535">
    <property type="entry name" value="Catechol_dOase_N"/>
</dbReference>
<dbReference type="SUPFAM" id="SSF49482">
    <property type="entry name" value="Aromatic compound dioxygenase"/>
    <property type="match status" value="1"/>
</dbReference>
<dbReference type="InterPro" id="IPR015889">
    <property type="entry name" value="Intradiol_dOase_core"/>
</dbReference>
<dbReference type="InterPro" id="IPR050770">
    <property type="entry name" value="Intradiol_RC_Dioxygenase"/>
</dbReference>
<organism evidence="8 9">
    <name type="scientific">Phreatobacter cathodiphilus</name>
    <dbReference type="NCBI Taxonomy" id="1868589"/>
    <lineage>
        <taxon>Bacteria</taxon>
        <taxon>Pseudomonadati</taxon>
        <taxon>Pseudomonadota</taxon>
        <taxon>Alphaproteobacteria</taxon>
        <taxon>Hyphomicrobiales</taxon>
        <taxon>Phreatobacteraceae</taxon>
        <taxon>Phreatobacter</taxon>
    </lineage>
</organism>
<dbReference type="InterPro" id="IPR000627">
    <property type="entry name" value="Intradiol_dOase_C"/>
</dbReference>
<dbReference type="GO" id="GO:0008199">
    <property type="term" value="F:ferric iron binding"/>
    <property type="evidence" value="ECO:0007669"/>
    <property type="project" value="InterPro"/>
</dbReference>
<evidence type="ECO:0000256" key="5">
    <source>
        <dbReference type="ARBA" id="ARBA00023002"/>
    </source>
</evidence>
<dbReference type="KEGG" id="phr:C6569_13325"/>
<evidence type="ECO:0000256" key="3">
    <source>
        <dbReference type="ARBA" id="ARBA00022723"/>
    </source>
</evidence>
<evidence type="ECO:0000259" key="7">
    <source>
        <dbReference type="PROSITE" id="PS00083"/>
    </source>
</evidence>
<dbReference type="InterPro" id="IPR039390">
    <property type="entry name" value="1_2-HQD/HQD"/>
</dbReference>
<dbReference type="GO" id="GO:0009712">
    <property type="term" value="P:catechol-containing compound metabolic process"/>
    <property type="evidence" value="ECO:0007669"/>
    <property type="project" value="InterPro"/>
</dbReference>
<comment type="cofactor">
    <cofactor evidence="1">
        <name>Fe(3+)</name>
        <dbReference type="ChEBI" id="CHEBI:29034"/>
    </cofactor>
</comment>
<evidence type="ECO:0000256" key="2">
    <source>
        <dbReference type="ARBA" id="ARBA00007825"/>
    </source>
</evidence>
<name>A0A2S0NCQ7_9HYPH</name>
<dbReference type="OrthoDB" id="9800887at2"/>
<dbReference type="PANTHER" id="PTHR33711:SF7">
    <property type="entry name" value="INTRADIOL RING-CLEAVAGE DIOXYGENASES DOMAIN-CONTAINING PROTEIN-RELATED"/>
    <property type="match status" value="1"/>
</dbReference>
<keyword evidence="3" id="KW-0479">Metal-binding</keyword>